<organism evidence="1">
    <name type="scientific">marine sediment metagenome</name>
    <dbReference type="NCBI Taxonomy" id="412755"/>
    <lineage>
        <taxon>unclassified sequences</taxon>
        <taxon>metagenomes</taxon>
        <taxon>ecological metagenomes</taxon>
    </lineage>
</organism>
<dbReference type="EMBL" id="LAZR01003064">
    <property type="protein sequence ID" value="KKN22412.1"/>
    <property type="molecule type" value="Genomic_DNA"/>
</dbReference>
<proteinExistence type="predicted"/>
<comment type="caution">
    <text evidence="1">The sequence shown here is derived from an EMBL/GenBank/DDBJ whole genome shotgun (WGS) entry which is preliminary data.</text>
</comment>
<gene>
    <name evidence="1" type="ORF">LCGC14_0915360</name>
</gene>
<evidence type="ECO:0000313" key="1">
    <source>
        <dbReference type="EMBL" id="KKN22412.1"/>
    </source>
</evidence>
<accession>A0A0F9PD56</accession>
<sequence>MTDYRQFLRPLSPACKYTKEELKEELIADLEVDIHCAMRDGLFDYAEQCQKDLAQLQES</sequence>
<protein>
    <submittedName>
        <fullName evidence="1">Uncharacterized protein</fullName>
    </submittedName>
</protein>
<reference evidence="1" key="1">
    <citation type="journal article" date="2015" name="Nature">
        <title>Complex archaea that bridge the gap between prokaryotes and eukaryotes.</title>
        <authorList>
            <person name="Spang A."/>
            <person name="Saw J.H."/>
            <person name="Jorgensen S.L."/>
            <person name="Zaremba-Niedzwiedzka K."/>
            <person name="Martijn J."/>
            <person name="Lind A.E."/>
            <person name="van Eijk R."/>
            <person name="Schleper C."/>
            <person name="Guy L."/>
            <person name="Ettema T.J."/>
        </authorList>
    </citation>
    <scope>NUCLEOTIDE SEQUENCE</scope>
</reference>
<name>A0A0F9PD56_9ZZZZ</name>
<dbReference type="AlphaFoldDB" id="A0A0F9PD56"/>